<feature type="compositionally biased region" description="Polar residues" evidence="1">
    <location>
        <begin position="262"/>
        <end position="287"/>
    </location>
</feature>
<comment type="caution">
    <text evidence="2">The sequence shown here is derived from an EMBL/GenBank/DDBJ whole genome shotgun (WGS) entry which is preliminary data.</text>
</comment>
<reference evidence="2" key="1">
    <citation type="journal article" date="2022" name="bioRxiv">
        <title>Sequencing and chromosome-scale assembly of the giantPleurodeles waltlgenome.</title>
        <authorList>
            <person name="Brown T."/>
            <person name="Elewa A."/>
            <person name="Iarovenko S."/>
            <person name="Subramanian E."/>
            <person name="Araus A.J."/>
            <person name="Petzold A."/>
            <person name="Susuki M."/>
            <person name="Suzuki K.-i.T."/>
            <person name="Hayashi T."/>
            <person name="Toyoda A."/>
            <person name="Oliveira C."/>
            <person name="Osipova E."/>
            <person name="Leigh N.D."/>
            <person name="Simon A."/>
            <person name="Yun M.H."/>
        </authorList>
    </citation>
    <scope>NUCLEOTIDE SEQUENCE</scope>
    <source>
        <strain evidence="2">20211129_DDA</strain>
        <tissue evidence="2">Liver</tissue>
    </source>
</reference>
<evidence type="ECO:0000256" key="1">
    <source>
        <dbReference type="SAM" id="MobiDB-lite"/>
    </source>
</evidence>
<sequence>MITYVYYLFIGHPTRSPQKANDAGKNQAEDDSKVERHNAITQSTQEGDILNAMNLSVVEAENVGEYEQQLGGIKRDQVYASGQENKEYGTPTVLTQIPQTSSDQSTSQVPQQISKLNTLPQITPHSSHGSHFYVRGQETQTTEQTQMAEPEGFQHELLLNSMRQCQLMGEQNEIIREQTNVLRDLSQHLEAANSFQTAIARGISHIEMYSSRMNTTITNLAVLNRGMVSQMIKAQEANAKNWENITTLLERQENTYKAMASKTVTGPSTSTATQGNQPQASGSSNIRRSVAQVRVTPSVRNTKNKKP</sequence>
<accession>A0AAV7PIU6</accession>
<feature type="region of interest" description="Disordered" evidence="1">
    <location>
        <begin position="15"/>
        <end position="34"/>
    </location>
</feature>
<proteinExistence type="predicted"/>
<keyword evidence="3" id="KW-1185">Reference proteome</keyword>
<protein>
    <submittedName>
        <fullName evidence="2">Uncharacterized protein</fullName>
    </submittedName>
</protein>
<gene>
    <name evidence="2" type="ORF">NDU88_005715</name>
</gene>
<dbReference type="EMBL" id="JANPWB010000011">
    <property type="protein sequence ID" value="KAJ1127312.1"/>
    <property type="molecule type" value="Genomic_DNA"/>
</dbReference>
<organism evidence="2 3">
    <name type="scientific">Pleurodeles waltl</name>
    <name type="common">Iberian ribbed newt</name>
    <dbReference type="NCBI Taxonomy" id="8319"/>
    <lineage>
        <taxon>Eukaryota</taxon>
        <taxon>Metazoa</taxon>
        <taxon>Chordata</taxon>
        <taxon>Craniata</taxon>
        <taxon>Vertebrata</taxon>
        <taxon>Euteleostomi</taxon>
        <taxon>Amphibia</taxon>
        <taxon>Batrachia</taxon>
        <taxon>Caudata</taxon>
        <taxon>Salamandroidea</taxon>
        <taxon>Salamandridae</taxon>
        <taxon>Pleurodelinae</taxon>
        <taxon>Pleurodeles</taxon>
    </lineage>
</organism>
<dbReference type="AlphaFoldDB" id="A0AAV7PIU6"/>
<name>A0AAV7PIU6_PLEWA</name>
<dbReference type="Proteomes" id="UP001066276">
    <property type="component" value="Chromosome 7"/>
</dbReference>
<evidence type="ECO:0000313" key="2">
    <source>
        <dbReference type="EMBL" id="KAJ1127312.1"/>
    </source>
</evidence>
<evidence type="ECO:0000313" key="3">
    <source>
        <dbReference type="Proteomes" id="UP001066276"/>
    </source>
</evidence>
<feature type="region of interest" description="Disordered" evidence="1">
    <location>
        <begin position="259"/>
        <end position="307"/>
    </location>
</feature>